<keyword evidence="2" id="KW-0732">Signal</keyword>
<feature type="signal peptide" evidence="2">
    <location>
        <begin position="1"/>
        <end position="17"/>
    </location>
</feature>
<dbReference type="CDD" id="cd11577">
    <property type="entry name" value="GH71"/>
    <property type="match status" value="1"/>
</dbReference>
<evidence type="ECO:0000256" key="1">
    <source>
        <dbReference type="SAM" id="MobiDB-lite"/>
    </source>
</evidence>
<dbReference type="InterPro" id="IPR005197">
    <property type="entry name" value="Glyco_hydro_71"/>
</dbReference>
<feature type="chain" id="PRO_5012143239" evidence="2">
    <location>
        <begin position="18"/>
        <end position="600"/>
    </location>
</feature>
<comment type="caution">
    <text evidence="3">The sequence shown here is derived from an EMBL/GenBank/DDBJ whole genome shotgun (WGS) entry which is preliminary data.</text>
</comment>
<keyword evidence="4" id="KW-1185">Reference proteome</keyword>
<gene>
    <name evidence="3" type="ORF">NEOLI_000984</name>
</gene>
<organism evidence="3 4">
    <name type="scientific">Neolecta irregularis (strain DAH-3)</name>
    <dbReference type="NCBI Taxonomy" id="1198029"/>
    <lineage>
        <taxon>Eukaryota</taxon>
        <taxon>Fungi</taxon>
        <taxon>Dikarya</taxon>
        <taxon>Ascomycota</taxon>
        <taxon>Taphrinomycotina</taxon>
        <taxon>Neolectales</taxon>
        <taxon>Neolectaceae</taxon>
        <taxon>Neolecta</taxon>
    </lineage>
</organism>
<proteinExistence type="predicted"/>
<evidence type="ECO:0000256" key="2">
    <source>
        <dbReference type="SAM" id="SignalP"/>
    </source>
</evidence>
<protein>
    <submittedName>
        <fullName evidence="3">Glucan endo-1,3-alpha-glucosidase agn1</fullName>
    </submittedName>
</protein>
<dbReference type="AlphaFoldDB" id="A0A1U7LH56"/>
<evidence type="ECO:0000313" key="4">
    <source>
        <dbReference type="Proteomes" id="UP000186594"/>
    </source>
</evidence>
<dbReference type="Gene3D" id="3.20.20.80">
    <property type="entry name" value="Glycosidases"/>
    <property type="match status" value="1"/>
</dbReference>
<evidence type="ECO:0000313" key="3">
    <source>
        <dbReference type="EMBL" id="OLL21882.1"/>
    </source>
</evidence>
<dbReference type="EMBL" id="LXFE01004208">
    <property type="protein sequence ID" value="OLL21882.1"/>
    <property type="molecule type" value="Genomic_DNA"/>
</dbReference>
<dbReference type="GO" id="GO:0051118">
    <property type="term" value="F:glucan endo-1,3-alpha-glucosidase activity"/>
    <property type="evidence" value="ECO:0007669"/>
    <property type="project" value="InterPro"/>
</dbReference>
<sequence length="600" mass="67070">MTIYYSFFFLLTQTILAFPVGHRHHLHLNRKNIDVQVIVTACLSLSQQSITPPVISSTSRASVCGTKTINHSTVYATAIAERNSPVETVVQRTTGPVPNNANPTPTRATIPNPVTTTVPNLTLPVSQNFGTQTPFTLSPSNIAIITEPSSMSIPIKQTIASLISSSTQIATTLATNSVRRSTISSSLSSSSSSSSDGYAEKQKRYVFAHFMMGNVYSYTEEDFRTDLHRAMNMGIDAFALNLGPDEWMPARVSAFFQAAKSFNVRLFFSFDMSVMNSSEELVGYVKKYASDSSYFLYQNQVFVSTFSGQDQMFGSNNVRSGWKTAFIDPLENDGLSIYFIPCWTAMDATEIYSMPFVDGAFSWDAWTNKISRLDEKYTSLSLKTQKTYMSGWSPWFFTHLSSKNWIYPSELLFHERWMEIIESSQIFTEIITWNDYGESTYVSDIRGSLPQGSEEFVTGFDHSIWCDLAKYYIQWYKSGSQPVIEFNEIYYWYRTHSKSATAQNDPFGLPENADNASDDIIVIALLKEPGKLTVTTGSTWNCTEVKAGLQVLNLPFEEGKQVIEFVGDSSGVTISGIGDVEISNSIEKYNFNAFVGKITA</sequence>
<dbReference type="Proteomes" id="UP000186594">
    <property type="component" value="Unassembled WGS sequence"/>
</dbReference>
<dbReference type="Pfam" id="PF03659">
    <property type="entry name" value="Glyco_hydro_71"/>
    <property type="match status" value="1"/>
</dbReference>
<dbReference type="OrthoDB" id="3257981at2759"/>
<accession>A0A1U7LH56</accession>
<name>A0A1U7LH56_NEOID</name>
<dbReference type="OMA" id="ITAYMQQ"/>
<reference evidence="3 4" key="1">
    <citation type="submission" date="2016-04" db="EMBL/GenBank/DDBJ databases">
        <title>Evolutionary innovation and constraint leading to complex multicellularity in the Ascomycota.</title>
        <authorList>
            <person name="Cisse O."/>
            <person name="Nguyen A."/>
            <person name="Hewitt D.A."/>
            <person name="Jedd G."/>
            <person name="Stajich J.E."/>
        </authorList>
    </citation>
    <scope>NUCLEOTIDE SEQUENCE [LARGE SCALE GENOMIC DNA]</scope>
    <source>
        <strain evidence="3 4">DAH-3</strain>
    </source>
</reference>
<feature type="compositionally biased region" description="Polar residues" evidence="1">
    <location>
        <begin position="94"/>
        <end position="109"/>
    </location>
</feature>
<dbReference type="STRING" id="1198029.A0A1U7LH56"/>
<feature type="region of interest" description="Disordered" evidence="1">
    <location>
        <begin position="94"/>
        <end position="114"/>
    </location>
</feature>